<feature type="region of interest" description="Disordered" evidence="1">
    <location>
        <begin position="1"/>
        <end position="20"/>
    </location>
</feature>
<protein>
    <recommendedName>
        <fullName evidence="5">Ubiquitin 3 binding protein But2 C-terminal domain-containing protein</fullName>
    </recommendedName>
</protein>
<keyword evidence="2" id="KW-0812">Transmembrane</keyword>
<accession>A0A5M3MCI3</accession>
<dbReference type="RefSeq" id="XP_007773579.1">
    <property type="nucleotide sequence ID" value="XM_007775389.1"/>
</dbReference>
<keyword evidence="2" id="KW-1133">Transmembrane helix</keyword>
<organism evidence="3 4">
    <name type="scientific">Coniophora puteana (strain RWD-64-598)</name>
    <name type="common">Brown rot fungus</name>
    <dbReference type="NCBI Taxonomy" id="741705"/>
    <lineage>
        <taxon>Eukaryota</taxon>
        <taxon>Fungi</taxon>
        <taxon>Dikarya</taxon>
        <taxon>Basidiomycota</taxon>
        <taxon>Agaricomycotina</taxon>
        <taxon>Agaricomycetes</taxon>
        <taxon>Agaricomycetidae</taxon>
        <taxon>Boletales</taxon>
        <taxon>Coniophorineae</taxon>
        <taxon>Coniophoraceae</taxon>
        <taxon>Coniophora</taxon>
    </lineage>
</organism>
<dbReference type="AlphaFoldDB" id="A0A5M3MCI3"/>
<evidence type="ECO:0000256" key="2">
    <source>
        <dbReference type="SAM" id="Phobius"/>
    </source>
</evidence>
<dbReference type="GeneID" id="19209522"/>
<gene>
    <name evidence="3" type="ORF">CONPUDRAFT_76705</name>
</gene>
<reference evidence="4" key="1">
    <citation type="journal article" date="2012" name="Science">
        <title>The Paleozoic origin of enzymatic lignin decomposition reconstructed from 31 fungal genomes.</title>
        <authorList>
            <person name="Floudas D."/>
            <person name="Binder M."/>
            <person name="Riley R."/>
            <person name="Barry K."/>
            <person name="Blanchette R.A."/>
            <person name="Henrissat B."/>
            <person name="Martinez A.T."/>
            <person name="Otillar R."/>
            <person name="Spatafora J.W."/>
            <person name="Yadav J.S."/>
            <person name="Aerts A."/>
            <person name="Benoit I."/>
            <person name="Boyd A."/>
            <person name="Carlson A."/>
            <person name="Copeland A."/>
            <person name="Coutinho P.M."/>
            <person name="de Vries R.P."/>
            <person name="Ferreira P."/>
            <person name="Findley K."/>
            <person name="Foster B."/>
            <person name="Gaskell J."/>
            <person name="Glotzer D."/>
            <person name="Gorecki P."/>
            <person name="Heitman J."/>
            <person name="Hesse C."/>
            <person name="Hori C."/>
            <person name="Igarashi K."/>
            <person name="Jurgens J.A."/>
            <person name="Kallen N."/>
            <person name="Kersten P."/>
            <person name="Kohler A."/>
            <person name="Kuees U."/>
            <person name="Kumar T.K.A."/>
            <person name="Kuo A."/>
            <person name="LaButti K."/>
            <person name="Larrondo L.F."/>
            <person name="Lindquist E."/>
            <person name="Ling A."/>
            <person name="Lombard V."/>
            <person name="Lucas S."/>
            <person name="Lundell T."/>
            <person name="Martin R."/>
            <person name="McLaughlin D.J."/>
            <person name="Morgenstern I."/>
            <person name="Morin E."/>
            <person name="Murat C."/>
            <person name="Nagy L.G."/>
            <person name="Nolan M."/>
            <person name="Ohm R.A."/>
            <person name="Patyshakuliyeva A."/>
            <person name="Rokas A."/>
            <person name="Ruiz-Duenas F.J."/>
            <person name="Sabat G."/>
            <person name="Salamov A."/>
            <person name="Samejima M."/>
            <person name="Schmutz J."/>
            <person name="Slot J.C."/>
            <person name="St John F."/>
            <person name="Stenlid J."/>
            <person name="Sun H."/>
            <person name="Sun S."/>
            <person name="Syed K."/>
            <person name="Tsang A."/>
            <person name="Wiebenga A."/>
            <person name="Young D."/>
            <person name="Pisabarro A."/>
            <person name="Eastwood D.C."/>
            <person name="Martin F."/>
            <person name="Cullen D."/>
            <person name="Grigoriev I.V."/>
            <person name="Hibbett D.S."/>
        </authorList>
    </citation>
    <scope>NUCLEOTIDE SEQUENCE [LARGE SCALE GENOMIC DNA]</scope>
    <source>
        <strain evidence="4">RWD-64-598 SS2</strain>
    </source>
</reference>
<keyword evidence="4" id="KW-1185">Reference proteome</keyword>
<dbReference type="KEGG" id="cput:CONPUDRAFT_76705"/>
<comment type="caution">
    <text evidence="3">The sequence shown here is derived from an EMBL/GenBank/DDBJ whole genome shotgun (WGS) entry which is preliminary data.</text>
</comment>
<dbReference type="OrthoDB" id="61113at2759"/>
<feature type="transmembrane region" description="Helical" evidence="2">
    <location>
        <begin position="60"/>
        <end position="81"/>
    </location>
</feature>
<dbReference type="Proteomes" id="UP000053558">
    <property type="component" value="Unassembled WGS sequence"/>
</dbReference>
<evidence type="ECO:0000313" key="4">
    <source>
        <dbReference type="Proteomes" id="UP000053558"/>
    </source>
</evidence>
<name>A0A5M3MCI3_CONPW</name>
<keyword evidence="2" id="KW-0472">Membrane</keyword>
<sequence>MGPSSADYARLPSASDEDSEQDIFISSSVKAEGLTASTVELVEQPYRRTEKFKRVDKPTLFLGLGVAACFLLTLVNTIYFIRTPSFSPNPWSTANNFAGASLPRPNQFVGLDKVDRNRSGFVTPPPFMNRVSVLTQVSSEHPDYVYPDGQRQWYSFRGTVSPSDKPFLVNQTVGALNCLILLCTPHHDQHLVSRFGFVSYTLLRAVFAHLPPQTSTIAQFRTLDFGMENCEVAVRVLPQDILDAETDLRPGFNRTFISSRPNEPLPISVYELHMDKPLDVRTLSWRTKPERGKFLGVEAELQTISCPQDSLQTFEFICDEQQEEACSLEWWQDEHESLGVFLKQSSSIPDWSP</sequence>
<evidence type="ECO:0000256" key="1">
    <source>
        <dbReference type="SAM" id="MobiDB-lite"/>
    </source>
</evidence>
<dbReference type="EMBL" id="JH711586">
    <property type="protein sequence ID" value="EIW76345.1"/>
    <property type="molecule type" value="Genomic_DNA"/>
</dbReference>
<proteinExistence type="predicted"/>
<evidence type="ECO:0000313" key="3">
    <source>
        <dbReference type="EMBL" id="EIW76345.1"/>
    </source>
</evidence>
<evidence type="ECO:0008006" key="5">
    <source>
        <dbReference type="Google" id="ProtNLM"/>
    </source>
</evidence>